<evidence type="ECO:0000313" key="2">
    <source>
        <dbReference type="Proteomes" id="UP001183246"/>
    </source>
</evidence>
<dbReference type="EMBL" id="JAVREL010000003">
    <property type="protein sequence ID" value="MDT0342344.1"/>
    <property type="molecule type" value="Genomic_DNA"/>
</dbReference>
<dbReference type="RefSeq" id="WP_311703847.1">
    <property type="nucleotide sequence ID" value="NZ_JAVREL010000003.1"/>
</dbReference>
<comment type="caution">
    <text evidence="1">The sequence shown here is derived from an EMBL/GenBank/DDBJ whole genome shotgun (WGS) entry which is preliminary data.</text>
</comment>
<organism evidence="1 2">
    <name type="scientific">Streptomyces litchfieldiae</name>
    <dbReference type="NCBI Taxonomy" id="3075543"/>
    <lineage>
        <taxon>Bacteria</taxon>
        <taxon>Bacillati</taxon>
        <taxon>Actinomycetota</taxon>
        <taxon>Actinomycetes</taxon>
        <taxon>Kitasatosporales</taxon>
        <taxon>Streptomycetaceae</taxon>
        <taxon>Streptomyces</taxon>
    </lineage>
</organism>
<keyword evidence="2" id="KW-1185">Reference proteome</keyword>
<proteinExistence type="predicted"/>
<accession>A0ABU2MMJ6</accession>
<dbReference type="Proteomes" id="UP001183246">
    <property type="component" value="Unassembled WGS sequence"/>
</dbReference>
<evidence type="ECO:0000313" key="1">
    <source>
        <dbReference type="EMBL" id="MDT0342344.1"/>
    </source>
</evidence>
<name>A0ABU2MMJ6_9ACTN</name>
<protein>
    <submittedName>
        <fullName evidence="1">Uncharacterized protein</fullName>
    </submittedName>
</protein>
<sequence length="151" mass="16099">MGLVELGECRLGVAHQRMSLGLLLGGESRDLRRHPRDALRGAGEPNGPLRVGLGRGLVGLAEEHVRLHVIVCRFLRPLHGPVRPVDGHSEVAQVLEEPPQELGHTTAGAEQVLTSVASHRVQRAHDAAGLMQHGRDGLARTEEVGASVVLG</sequence>
<gene>
    <name evidence="1" type="ORF">RM590_06850</name>
</gene>
<reference evidence="2" key="1">
    <citation type="submission" date="2023-07" db="EMBL/GenBank/DDBJ databases">
        <title>30 novel species of actinomycetes from the DSMZ collection.</title>
        <authorList>
            <person name="Nouioui I."/>
        </authorList>
    </citation>
    <scope>NUCLEOTIDE SEQUENCE [LARGE SCALE GENOMIC DNA]</scope>
    <source>
        <strain evidence="2">DSM 44938</strain>
    </source>
</reference>